<dbReference type="PANTHER" id="PTHR21089">
    <property type="entry name" value="SHIKIMATE DEHYDROGENASE"/>
    <property type="match status" value="1"/>
</dbReference>
<reference evidence="3" key="1">
    <citation type="journal article" date="2020" name="bioRxiv">
        <title>Whole genome comparisons of ergot fungi reveals the divergence and evolution of species within the genus Claviceps are the result of varying mechanisms driving genome evolution and host range expansion.</title>
        <authorList>
            <person name="Wyka S.A."/>
            <person name="Mondo S.J."/>
            <person name="Liu M."/>
            <person name="Dettman J."/>
            <person name="Nalam V."/>
            <person name="Broders K.D."/>
        </authorList>
    </citation>
    <scope>NUCLEOTIDE SEQUENCE</scope>
    <source>
        <strain evidence="3">CCC 602</strain>
    </source>
</reference>
<dbReference type="SUPFAM" id="SSF51735">
    <property type="entry name" value="NAD(P)-binding Rossmann-fold domains"/>
    <property type="match status" value="1"/>
</dbReference>
<dbReference type="EMBL" id="SRPW01001420">
    <property type="protein sequence ID" value="KAG6001519.1"/>
    <property type="molecule type" value="Genomic_DNA"/>
</dbReference>
<dbReference type="CDD" id="cd01065">
    <property type="entry name" value="NAD_bind_Shikimate_DH"/>
    <property type="match status" value="1"/>
</dbReference>
<evidence type="ECO:0000256" key="1">
    <source>
        <dbReference type="SAM" id="MobiDB-lite"/>
    </source>
</evidence>
<gene>
    <name evidence="3" type="ORF">E4U43_001305</name>
</gene>
<dbReference type="Gene3D" id="3.40.50.10860">
    <property type="entry name" value="Leucine Dehydrogenase, chain A, domain 1"/>
    <property type="match status" value="1"/>
</dbReference>
<dbReference type="GO" id="GO:0019632">
    <property type="term" value="P:shikimate metabolic process"/>
    <property type="evidence" value="ECO:0007669"/>
    <property type="project" value="TreeGrafter"/>
</dbReference>
<comment type="caution">
    <text evidence="3">The sequence shown here is derived from an EMBL/GenBank/DDBJ whole genome shotgun (WGS) entry which is preliminary data.</text>
</comment>
<dbReference type="PANTHER" id="PTHR21089:SF1">
    <property type="entry name" value="BIFUNCTIONAL 3-DEHYDROQUINATE DEHYDRATASE_SHIKIMATE DEHYDROGENASE, CHLOROPLASTIC"/>
    <property type="match status" value="1"/>
</dbReference>
<name>A0A9P7SZD8_9HYPO</name>
<dbReference type="InterPro" id="IPR046346">
    <property type="entry name" value="Aminoacid_DH-like_N_sf"/>
</dbReference>
<dbReference type="InterPro" id="IPR036291">
    <property type="entry name" value="NAD(P)-bd_dom_sf"/>
</dbReference>
<organism evidence="3 4">
    <name type="scientific">Claviceps pusilla</name>
    <dbReference type="NCBI Taxonomy" id="123648"/>
    <lineage>
        <taxon>Eukaryota</taxon>
        <taxon>Fungi</taxon>
        <taxon>Dikarya</taxon>
        <taxon>Ascomycota</taxon>
        <taxon>Pezizomycotina</taxon>
        <taxon>Sordariomycetes</taxon>
        <taxon>Hypocreomycetidae</taxon>
        <taxon>Hypocreales</taxon>
        <taxon>Clavicipitaceae</taxon>
        <taxon>Claviceps</taxon>
    </lineage>
</organism>
<dbReference type="SUPFAM" id="SSF53223">
    <property type="entry name" value="Aminoacid dehydrogenase-like, N-terminal domain"/>
    <property type="match status" value="1"/>
</dbReference>
<feature type="region of interest" description="Disordered" evidence="1">
    <location>
        <begin position="311"/>
        <end position="336"/>
    </location>
</feature>
<evidence type="ECO:0000313" key="3">
    <source>
        <dbReference type="EMBL" id="KAG6001519.1"/>
    </source>
</evidence>
<dbReference type="InterPro" id="IPR013708">
    <property type="entry name" value="Shikimate_DH-bd_N"/>
</dbReference>
<dbReference type="Gene3D" id="3.40.50.720">
    <property type="entry name" value="NAD(P)-binding Rossmann-like Domain"/>
    <property type="match status" value="1"/>
</dbReference>
<protein>
    <recommendedName>
        <fullName evidence="2">Shikimate dehydrogenase substrate binding N-terminal domain-containing protein</fullName>
    </recommendedName>
</protein>
<dbReference type="AlphaFoldDB" id="A0A9P7SZD8"/>
<sequence>MTMNPAMNIDGERSGMDTQSSTHTPAQDADANANANANANAKSAMPSSSSPTDHARHSFLFGQHITHSLSPFLHQLIYEELGLPWRQIRLDSSDVEGFVRRVRDDPACFGASVTMPNKVAVLAYLDEVTAECRDVGACNTVYVREEGPRDGDRDGTRDETREERAEERAGRAGLPRRILCGTNTDVVGIREALRHSISPADMRRLVQGRPALVVGAGGAARSAVYALRRWLPVGDIYLVNRDAGEVQSVMADCCRGGYGSSLRHLATPEDARGPHTTPPAVVISCVPDLEPRTEEERLACLITEELLQRRSSNSRGGSSSNNNNYNNNNNPDTCTRDDDLPRGLVLDMCYHPTPHTRLVALASRLGWHVILGTEPAIWQGLEQDRYWTGLPVEQMPLRKVQHAMREQVAQRNNWTLHVADNSDIRVPFWANACGNLID</sequence>
<dbReference type="InterPro" id="IPR022893">
    <property type="entry name" value="Shikimate_DH_fam"/>
</dbReference>
<feature type="region of interest" description="Disordered" evidence="1">
    <location>
        <begin position="1"/>
        <end position="30"/>
    </location>
</feature>
<feature type="region of interest" description="Disordered" evidence="1">
    <location>
        <begin position="36"/>
        <end position="55"/>
    </location>
</feature>
<dbReference type="Proteomes" id="UP000748025">
    <property type="component" value="Unassembled WGS sequence"/>
</dbReference>
<feature type="domain" description="Shikimate dehydrogenase substrate binding N-terminal" evidence="2">
    <location>
        <begin position="60"/>
        <end position="141"/>
    </location>
</feature>
<feature type="compositionally biased region" description="Polar residues" evidence="1">
    <location>
        <begin position="16"/>
        <end position="25"/>
    </location>
</feature>
<keyword evidence="4" id="KW-1185">Reference proteome</keyword>
<dbReference type="GO" id="GO:0004764">
    <property type="term" value="F:shikimate 3-dehydrogenase (NADP+) activity"/>
    <property type="evidence" value="ECO:0007669"/>
    <property type="project" value="InterPro"/>
</dbReference>
<evidence type="ECO:0000313" key="4">
    <source>
        <dbReference type="Proteomes" id="UP000748025"/>
    </source>
</evidence>
<accession>A0A9P7SZD8</accession>
<dbReference type="Pfam" id="PF08501">
    <property type="entry name" value="Shikimate_dh_N"/>
    <property type="match status" value="1"/>
</dbReference>
<dbReference type="OrthoDB" id="204377at2759"/>
<dbReference type="GO" id="GO:0009423">
    <property type="term" value="P:chorismate biosynthetic process"/>
    <property type="evidence" value="ECO:0007669"/>
    <property type="project" value="TreeGrafter"/>
</dbReference>
<evidence type="ECO:0000259" key="2">
    <source>
        <dbReference type="Pfam" id="PF08501"/>
    </source>
</evidence>
<feature type="region of interest" description="Disordered" evidence="1">
    <location>
        <begin position="145"/>
        <end position="170"/>
    </location>
</feature>
<proteinExistence type="predicted"/>
<feature type="compositionally biased region" description="Low complexity" evidence="1">
    <location>
        <begin position="311"/>
        <end position="330"/>
    </location>
</feature>